<feature type="domain" description="Gamma-glutamylcyclotransferase AIG2-like" evidence="4">
    <location>
        <begin position="7"/>
        <end position="125"/>
    </location>
</feature>
<name>A0A1G8VT45_9BACI</name>
<feature type="active site" description="Proton acceptor" evidence="2">
    <location>
        <position position="212"/>
    </location>
</feature>
<feature type="binding site" evidence="3">
    <location>
        <begin position="137"/>
        <end position="142"/>
    </location>
    <ligand>
        <name>substrate</name>
    </ligand>
</feature>
<dbReference type="RefSeq" id="WP_093210466.1">
    <property type="nucleotide sequence ID" value="NZ_FNFL01000001.1"/>
</dbReference>
<dbReference type="OrthoDB" id="8538589at2"/>
<dbReference type="InterPro" id="IPR017939">
    <property type="entry name" value="G-Glutamylcylcotransferase"/>
</dbReference>
<dbReference type="PANTHER" id="PTHR12935">
    <property type="entry name" value="GAMMA-GLUTAMYLCYCLOTRANSFERASE"/>
    <property type="match status" value="1"/>
</dbReference>
<keyword evidence="5" id="KW-0808">Transferase</keyword>
<evidence type="ECO:0000259" key="4">
    <source>
        <dbReference type="Pfam" id="PF06094"/>
    </source>
</evidence>
<keyword evidence="1" id="KW-0456">Lyase</keyword>
<dbReference type="InterPro" id="IPR013024">
    <property type="entry name" value="GGCT-like"/>
</dbReference>
<keyword evidence="6" id="KW-1185">Reference proteome</keyword>
<dbReference type="CDD" id="cd06661">
    <property type="entry name" value="GGCT_like"/>
    <property type="match status" value="2"/>
</dbReference>
<dbReference type="GO" id="GO:0003839">
    <property type="term" value="F:gamma-glutamylcyclotransferase activity"/>
    <property type="evidence" value="ECO:0007669"/>
    <property type="project" value="InterPro"/>
</dbReference>
<dbReference type="STRING" id="407036.SAMN05216243_0340"/>
<reference evidence="5 6" key="1">
    <citation type="submission" date="2016-10" db="EMBL/GenBank/DDBJ databases">
        <authorList>
            <person name="de Groot N.N."/>
        </authorList>
    </citation>
    <scope>NUCLEOTIDE SEQUENCE [LARGE SCALE GENOMIC DNA]</scope>
    <source>
        <strain evidence="5 6">CGMCC 1.6502</strain>
    </source>
</reference>
<dbReference type="Pfam" id="PF13772">
    <property type="entry name" value="AIG2_2"/>
    <property type="match status" value="1"/>
</dbReference>
<dbReference type="GO" id="GO:0016740">
    <property type="term" value="F:transferase activity"/>
    <property type="evidence" value="ECO:0007669"/>
    <property type="project" value="UniProtKB-KW"/>
</dbReference>
<evidence type="ECO:0000256" key="2">
    <source>
        <dbReference type="PIRSR" id="PIRSR617939-1"/>
    </source>
</evidence>
<dbReference type="Gene3D" id="3.10.490.10">
    <property type="entry name" value="Gamma-glutamyl cyclotransferase-like"/>
    <property type="match status" value="2"/>
</dbReference>
<accession>A0A1G8VT45</accession>
<evidence type="ECO:0000313" key="5">
    <source>
        <dbReference type="EMBL" id="SDJ69271.1"/>
    </source>
</evidence>
<dbReference type="InterPro" id="IPR009288">
    <property type="entry name" value="AIG2-like_dom"/>
</dbReference>
<dbReference type="Pfam" id="PF06094">
    <property type="entry name" value="GGACT"/>
    <property type="match status" value="1"/>
</dbReference>
<dbReference type="SUPFAM" id="SSF110857">
    <property type="entry name" value="Gamma-glutamyl cyclotransferase-like"/>
    <property type="match status" value="2"/>
</dbReference>
<dbReference type="EMBL" id="FNFL01000001">
    <property type="protein sequence ID" value="SDJ69271.1"/>
    <property type="molecule type" value="Genomic_DNA"/>
</dbReference>
<dbReference type="Proteomes" id="UP000198694">
    <property type="component" value="Unassembled WGS sequence"/>
</dbReference>
<proteinExistence type="predicted"/>
<protein>
    <submittedName>
        <fullName evidence="5">Uncharacterized conserved protein YtfP, gamma-glutamylcyclotransferase (GGCT)/AIG2-like family</fullName>
    </submittedName>
</protein>
<gene>
    <name evidence="5" type="ORF">SAMN05216243_0340</name>
</gene>
<evidence type="ECO:0000256" key="1">
    <source>
        <dbReference type="ARBA" id="ARBA00023239"/>
    </source>
</evidence>
<sequence length="292" mass="33138">MSTNHLIFVYGTLMEHEPNHHLLKDAKCVARHGWTSGALYDTRKGYPVLSLDSSQRVYGEVYEISEEDLQEIDKLEGFQDKKKDNGFTRTVQTIQSDFGIFQANVYVNESFQLESLKRVAFGDWKAHRYLDRDSFLYFAYGSCMDTERFSSSGVDQLFKQVAGCGIAENFSLAYTRAAEDGGRADIVESTGTVEGKVYQLNKQALEYLFVREGVAGNHYRPAFVDVIIDGVLHKHVLTFLVIDKSQEIAPPIHYATEILRGASGFVSDHYYSQLEHDLLNKFQLSIPINSFK</sequence>
<dbReference type="PANTHER" id="PTHR12935:SF0">
    <property type="entry name" value="GAMMA-GLUTAMYLCYCLOTRANSFERASE"/>
    <property type="match status" value="1"/>
</dbReference>
<dbReference type="InterPro" id="IPR036568">
    <property type="entry name" value="GGCT-like_sf"/>
</dbReference>
<evidence type="ECO:0000313" key="6">
    <source>
        <dbReference type="Proteomes" id="UP000198694"/>
    </source>
</evidence>
<evidence type="ECO:0000256" key="3">
    <source>
        <dbReference type="PIRSR" id="PIRSR617939-2"/>
    </source>
</evidence>
<organism evidence="5 6">
    <name type="scientific">Sediminibacillus albus</name>
    <dbReference type="NCBI Taxonomy" id="407036"/>
    <lineage>
        <taxon>Bacteria</taxon>
        <taxon>Bacillati</taxon>
        <taxon>Bacillota</taxon>
        <taxon>Bacilli</taxon>
        <taxon>Bacillales</taxon>
        <taxon>Bacillaceae</taxon>
        <taxon>Sediminibacillus</taxon>
    </lineage>
</organism>
<dbReference type="AlphaFoldDB" id="A0A1G8VT45"/>